<evidence type="ECO:0000313" key="3">
    <source>
        <dbReference type="EMBL" id="PJF18551.1"/>
    </source>
</evidence>
<keyword evidence="2" id="KW-0732">Signal</keyword>
<proteinExistence type="predicted"/>
<feature type="compositionally biased region" description="Basic and acidic residues" evidence="1">
    <location>
        <begin position="238"/>
        <end position="256"/>
    </location>
</feature>
<evidence type="ECO:0000256" key="2">
    <source>
        <dbReference type="SAM" id="SignalP"/>
    </source>
</evidence>
<evidence type="ECO:0000313" key="4">
    <source>
        <dbReference type="Proteomes" id="UP000240830"/>
    </source>
</evidence>
<keyword evidence="4" id="KW-1185">Reference proteome</keyword>
<feature type="chain" id="PRO_5014144204" evidence="2">
    <location>
        <begin position="18"/>
        <end position="320"/>
    </location>
</feature>
<dbReference type="Proteomes" id="UP000240830">
    <property type="component" value="Unassembled WGS sequence"/>
</dbReference>
<protein>
    <submittedName>
        <fullName evidence="3">Uncharacterized protein</fullName>
    </submittedName>
</protein>
<dbReference type="EMBL" id="MTSL01000117">
    <property type="protein sequence ID" value="PJF18551.1"/>
    <property type="molecule type" value="Genomic_DNA"/>
</dbReference>
<dbReference type="AlphaFoldDB" id="A0A2H9TLA7"/>
<evidence type="ECO:0000256" key="1">
    <source>
        <dbReference type="SAM" id="MobiDB-lite"/>
    </source>
</evidence>
<reference evidence="3 4" key="1">
    <citation type="submission" date="2016-10" db="EMBL/GenBank/DDBJ databases">
        <title>The genome of Paramicrosporidium saccamoebae is the missing link in understanding Cryptomycota and Microsporidia evolution.</title>
        <authorList>
            <person name="Quandt C.A."/>
            <person name="Beaudet D."/>
            <person name="Corsaro D."/>
            <person name="Michel R."/>
            <person name="Corradi N."/>
            <person name="James T."/>
        </authorList>
    </citation>
    <scope>NUCLEOTIDE SEQUENCE [LARGE SCALE GENOMIC DNA]</scope>
    <source>
        <strain evidence="3 4">KSL3</strain>
    </source>
</reference>
<organism evidence="3 4">
    <name type="scientific">Paramicrosporidium saccamoebae</name>
    <dbReference type="NCBI Taxonomy" id="1246581"/>
    <lineage>
        <taxon>Eukaryota</taxon>
        <taxon>Fungi</taxon>
        <taxon>Fungi incertae sedis</taxon>
        <taxon>Cryptomycota</taxon>
        <taxon>Cryptomycota incertae sedis</taxon>
        <taxon>Paramicrosporidium</taxon>
    </lineage>
</organism>
<gene>
    <name evidence="3" type="ORF">PSACC_01639</name>
</gene>
<feature type="signal peptide" evidence="2">
    <location>
        <begin position="1"/>
        <end position="17"/>
    </location>
</feature>
<sequence length="320" mass="35109">MIRSFTIAFAIIAQAQASTALNNCKEVTAEQLNKEPKLCKSSLFDEVCIAAIKDGIANLGSKCIEKIPSSVLDKFPTKQMVELTSNKDHVATLPRTPEFLKAFLDKNDWKNNPATDFVNLIVADTNAITRLRKHKIPGKLMARLFTAENIKTIDPTFCGELDKDMAESMGSDALKDVQPKCFKRLTADFLSGVDKKLMKKINPEVFTSIKKPQMDAILGDALEGMTVEQANHLGAEPRPPKVDSSKGDKKAQKVDRENYIKEHQCSSAVRWKNHVSKSTAKALSSRCKALWDSSSGASVTLPHTSTMVAMAALLLVAVMA</sequence>
<accession>A0A2H9TLA7</accession>
<comment type="caution">
    <text evidence="3">The sequence shown here is derived from an EMBL/GenBank/DDBJ whole genome shotgun (WGS) entry which is preliminary data.</text>
</comment>
<name>A0A2H9TLA7_9FUNG</name>
<feature type="region of interest" description="Disordered" evidence="1">
    <location>
        <begin position="232"/>
        <end position="256"/>
    </location>
</feature>